<dbReference type="InterPro" id="IPR011006">
    <property type="entry name" value="CheY-like_superfamily"/>
</dbReference>
<dbReference type="InterPro" id="IPR037006">
    <property type="entry name" value="CheA-like_homodim_sf"/>
</dbReference>
<dbReference type="InterPro" id="IPR003594">
    <property type="entry name" value="HATPase_dom"/>
</dbReference>
<accession>A0ABV0JY13</accession>
<evidence type="ECO:0000256" key="4">
    <source>
        <dbReference type="ARBA" id="ARBA00022679"/>
    </source>
</evidence>
<feature type="domain" description="HPt" evidence="13">
    <location>
        <begin position="192"/>
        <end position="296"/>
    </location>
</feature>
<dbReference type="InterPro" id="IPR036641">
    <property type="entry name" value="HPT_dom_sf"/>
</dbReference>
<evidence type="ECO:0000256" key="1">
    <source>
        <dbReference type="ARBA" id="ARBA00000085"/>
    </source>
</evidence>
<evidence type="ECO:0000256" key="8">
    <source>
        <dbReference type="PROSITE-ProRule" id="PRU00169"/>
    </source>
</evidence>
<dbReference type="InterPro" id="IPR002545">
    <property type="entry name" value="CheW-lke_dom"/>
</dbReference>
<keyword evidence="3 8" id="KW-0597">Phosphoprotein</keyword>
<dbReference type="InterPro" id="IPR036061">
    <property type="entry name" value="CheW-like_dom_sf"/>
</dbReference>
<feature type="region of interest" description="Disordered" evidence="9">
    <location>
        <begin position="350"/>
        <end position="382"/>
    </location>
</feature>
<feature type="domain" description="Histidine kinase" evidence="10">
    <location>
        <begin position="474"/>
        <end position="689"/>
    </location>
</feature>
<dbReference type="InterPro" id="IPR005467">
    <property type="entry name" value="His_kinase_dom"/>
</dbReference>
<dbReference type="EMBL" id="JAMPKX010000001">
    <property type="protein sequence ID" value="MEP0945412.1"/>
    <property type="molecule type" value="Genomic_DNA"/>
</dbReference>
<dbReference type="InterPro" id="IPR001789">
    <property type="entry name" value="Sig_transdc_resp-reg_receiver"/>
</dbReference>
<dbReference type="Gene3D" id="3.30.565.10">
    <property type="entry name" value="Histidine kinase-like ATPase, C-terminal domain"/>
    <property type="match status" value="1"/>
</dbReference>
<dbReference type="InterPro" id="IPR051315">
    <property type="entry name" value="Bact_Chemotaxis_CheA"/>
</dbReference>
<dbReference type="Proteomes" id="UP001482513">
    <property type="component" value="Unassembled WGS sequence"/>
</dbReference>
<dbReference type="Pfam" id="PF01627">
    <property type="entry name" value="Hpt"/>
    <property type="match status" value="2"/>
</dbReference>
<evidence type="ECO:0000256" key="6">
    <source>
        <dbReference type="ARBA" id="ARBA00023012"/>
    </source>
</evidence>
<dbReference type="Pfam" id="PF01584">
    <property type="entry name" value="CheW"/>
    <property type="match status" value="1"/>
</dbReference>
<dbReference type="InterPro" id="IPR004358">
    <property type="entry name" value="Sig_transdc_His_kin-like_C"/>
</dbReference>
<comment type="caution">
    <text evidence="14">The sequence shown here is derived from an EMBL/GenBank/DDBJ whole genome shotgun (WGS) entry which is preliminary data.</text>
</comment>
<dbReference type="Pfam" id="PF02518">
    <property type="entry name" value="HATPase_c"/>
    <property type="match status" value="1"/>
</dbReference>
<dbReference type="PROSITE" id="PS50894">
    <property type="entry name" value="HPT"/>
    <property type="match status" value="2"/>
</dbReference>
<feature type="modified residue" description="Phosphohistidine" evidence="7">
    <location>
        <position position="239"/>
    </location>
</feature>
<sequence length="980" mass="106930">MMIDDTELRDIFKTASEERLQALDDGLLHLEKHPDDSAILEALMREAHSLKGDGNMLGATDLGKVAHQIEHVLGSIGRGEQALCADLFDCLAYGVAAMRQLVHAAVTGETAEVEVFYVLARLMGAEAAPPAPVMALEVDDAIFDRAIAPVDTNGLGPNHASPVQLLEMGGATSQNGTALIDAPAIAPHLSDRYITDSELRDIFKTASQERLQALDDGLLYLEKHPDDSATLEALMREAHSLKGDGNMLGVTDLGKVAHQIEHILGELLRGEAALSAELCDRLSHGLAAMKQLVHEATTGESTDINLFYVLAELMGASLSPKPASPTAETIGAPPPSPDLLSHAVELFPEIPSLPTPAPPTPTPPHTTPLPTHNSSDPGLTNTTDYRIETIRVPTQSLDALMTQSGELTVTKIRVAHRLAEIDAINNLWEEWSRDFLMSRFLLHDAQQGKPVWQQLDSFQNRTEQHLEQFGTMVRQLGSALHADTTRLETITDGLEKGIRTLRLLPLSTLFNLFPRLVRDLARQEGKEVQLLIEGGDTRADKRILEEMKDPLLHMIHNAIDHGIESPAERLRQGKPEVATITLRGYRTSAGISIEVSDDGRGLDVESIKQAAVRRGLYRPEELELLTATQIQGLILSPGFSSRTLVTEISGRGVGLDVLRTNVDRLRGSIEVQSKPGEGCTLRVQLGTTLATAHVLLVAAGGQTFALPAEFVETACLVQTSEIFTLEGYNAIKHDDRPLSVVWLADLLGLPRVEPKQRGRWQSDQGERPQKRHACIILQSGPDRLGLFVEALLDEQEVVLKPQSQLLKRVRYISGATILGTGDVCMVLNPQDLITAVRQRGSSLKLPELSSTGTAAPTEARPRCILLVEDSIATRTQEKRILESAGYEVVTAVDGLDGFNKLQTRPFDAVVSDVQMPNLDGLGLTQRIRQQREYSELPVVLVTTLASEDDRRRGAEAGANAYITKGSFTQDVLFETLNRLI</sequence>
<dbReference type="PROSITE" id="PS50109">
    <property type="entry name" value="HIS_KIN"/>
    <property type="match status" value="1"/>
</dbReference>
<organism evidence="14 15">
    <name type="scientific">Leptolyngbya subtilissima DQ-A4</name>
    <dbReference type="NCBI Taxonomy" id="2933933"/>
    <lineage>
        <taxon>Bacteria</taxon>
        <taxon>Bacillati</taxon>
        <taxon>Cyanobacteriota</taxon>
        <taxon>Cyanophyceae</taxon>
        <taxon>Leptolyngbyales</taxon>
        <taxon>Leptolyngbyaceae</taxon>
        <taxon>Leptolyngbya group</taxon>
        <taxon>Leptolyngbya</taxon>
    </lineage>
</organism>
<keyword evidence="15" id="KW-1185">Reference proteome</keyword>
<feature type="modified residue" description="4-aspartylphosphate" evidence="8">
    <location>
        <position position="912"/>
    </location>
</feature>
<keyword evidence="4" id="KW-0808">Transferase</keyword>
<dbReference type="SUPFAM" id="SSF47226">
    <property type="entry name" value="Histidine-containing phosphotransfer domain, HPT domain"/>
    <property type="match status" value="2"/>
</dbReference>
<dbReference type="SMART" id="SM00260">
    <property type="entry name" value="CheW"/>
    <property type="match status" value="1"/>
</dbReference>
<name>A0ABV0JY13_9CYAN</name>
<dbReference type="InterPro" id="IPR004105">
    <property type="entry name" value="CheA-like_dim"/>
</dbReference>
<evidence type="ECO:0000313" key="15">
    <source>
        <dbReference type="Proteomes" id="UP001482513"/>
    </source>
</evidence>
<dbReference type="InterPro" id="IPR008207">
    <property type="entry name" value="Sig_transdc_His_kin_Hpt_dom"/>
</dbReference>
<reference evidence="14 15" key="1">
    <citation type="submission" date="2022-04" db="EMBL/GenBank/DDBJ databases">
        <title>Positive selection, recombination, and allopatry shape intraspecific diversity of widespread and dominant cyanobacteria.</title>
        <authorList>
            <person name="Wei J."/>
            <person name="Shu W."/>
            <person name="Hu C."/>
        </authorList>
    </citation>
    <scope>NUCLEOTIDE SEQUENCE [LARGE SCALE GENOMIC DNA]</scope>
    <source>
        <strain evidence="14 15">DQ-A4</strain>
    </source>
</reference>
<protein>
    <recommendedName>
        <fullName evidence="2">histidine kinase</fullName>
        <ecNumber evidence="2">2.7.13.3</ecNumber>
    </recommendedName>
</protein>
<gene>
    <name evidence="14" type="ORF">NC992_00865</name>
</gene>
<dbReference type="PANTHER" id="PTHR43395">
    <property type="entry name" value="SENSOR HISTIDINE KINASE CHEA"/>
    <property type="match status" value="1"/>
</dbReference>
<dbReference type="SUPFAM" id="SSF52172">
    <property type="entry name" value="CheY-like"/>
    <property type="match status" value="1"/>
</dbReference>
<evidence type="ECO:0000313" key="14">
    <source>
        <dbReference type="EMBL" id="MEP0945412.1"/>
    </source>
</evidence>
<feature type="compositionally biased region" description="Pro residues" evidence="9">
    <location>
        <begin position="351"/>
        <end position="367"/>
    </location>
</feature>
<dbReference type="Pfam" id="PF00072">
    <property type="entry name" value="Response_reg"/>
    <property type="match status" value="1"/>
</dbReference>
<dbReference type="SMART" id="SM00073">
    <property type="entry name" value="HPT"/>
    <property type="match status" value="2"/>
</dbReference>
<dbReference type="PRINTS" id="PR00344">
    <property type="entry name" value="BCTRLSENSOR"/>
</dbReference>
<feature type="domain" description="HPt" evidence="13">
    <location>
        <begin position="1"/>
        <end position="105"/>
    </location>
</feature>
<keyword evidence="6" id="KW-0902">Two-component regulatory system</keyword>
<evidence type="ECO:0000256" key="7">
    <source>
        <dbReference type="PROSITE-ProRule" id="PRU00110"/>
    </source>
</evidence>
<dbReference type="Gene3D" id="1.10.287.560">
    <property type="entry name" value="Histidine kinase CheA-like, homodimeric domain"/>
    <property type="match status" value="1"/>
</dbReference>
<feature type="compositionally biased region" description="Polar residues" evidence="9">
    <location>
        <begin position="373"/>
        <end position="382"/>
    </location>
</feature>
<dbReference type="GO" id="GO:0016301">
    <property type="term" value="F:kinase activity"/>
    <property type="evidence" value="ECO:0007669"/>
    <property type="project" value="UniProtKB-KW"/>
</dbReference>
<keyword evidence="5 14" id="KW-0418">Kinase</keyword>
<evidence type="ECO:0000259" key="11">
    <source>
        <dbReference type="PROSITE" id="PS50110"/>
    </source>
</evidence>
<evidence type="ECO:0000259" key="13">
    <source>
        <dbReference type="PROSITE" id="PS50894"/>
    </source>
</evidence>
<evidence type="ECO:0000256" key="2">
    <source>
        <dbReference type="ARBA" id="ARBA00012438"/>
    </source>
</evidence>
<evidence type="ECO:0000256" key="3">
    <source>
        <dbReference type="ARBA" id="ARBA00022553"/>
    </source>
</evidence>
<feature type="modified residue" description="Phosphohistidine" evidence="7">
    <location>
        <position position="48"/>
    </location>
</feature>
<proteinExistence type="predicted"/>
<dbReference type="SUPFAM" id="SSF55874">
    <property type="entry name" value="ATPase domain of HSP90 chaperone/DNA topoisomerase II/histidine kinase"/>
    <property type="match status" value="1"/>
</dbReference>
<dbReference type="Gene3D" id="2.30.30.40">
    <property type="entry name" value="SH3 Domains"/>
    <property type="match status" value="1"/>
</dbReference>
<dbReference type="SMART" id="SM00448">
    <property type="entry name" value="REC"/>
    <property type="match status" value="1"/>
</dbReference>
<dbReference type="CDD" id="cd00088">
    <property type="entry name" value="HPT"/>
    <property type="match status" value="2"/>
</dbReference>
<comment type="catalytic activity">
    <reaction evidence="1">
        <text>ATP + protein L-histidine = ADP + protein N-phospho-L-histidine.</text>
        <dbReference type="EC" id="2.7.13.3"/>
    </reaction>
</comment>
<dbReference type="SMART" id="SM00387">
    <property type="entry name" value="HATPase_c"/>
    <property type="match status" value="1"/>
</dbReference>
<dbReference type="Gene3D" id="1.20.120.160">
    <property type="entry name" value="HPT domain"/>
    <property type="match status" value="2"/>
</dbReference>
<evidence type="ECO:0000256" key="9">
    <source>
        <dbReference type="SAM" id="MobiDB-lite"/>
    </source>
</evidence>
<dbReference type="SMART" id="SM01231">
    <property type="entry name" value="H-kinase_dim"/>
    <property type="match status" value="1"/>
</dbReference>
<evidence type="ECO:0000259" key="12">
    <source>
        <dbReference type="PROSITE" id="PS50851"/>
    </source>
</evidence>
<dbReference type="PROSITE" id="PS50110">
    <property type="entry name" value="RESPONSE_REGULATORY"/>
    <property type="match status" value="1"/>
</dbReference>
<evidence type="ECO:0000256" key="5">
    <source>
        <dbReference type="ARBA" id="ARBA00022777"/>
    </source>
</evidence>
<evidence type="ECO:0000259" key="10">
    <source>
        <dbReference type="PROSITE" id="PS50109"/>
    </source>
</evidence>
<dbReference type="EC" id="2.7.13.3" evidence="2"/>
<feature type="domain" description="Response regulatory" evidence="11">
    <location>
        <begin position="863"/>
        <end position="979"/>
    </location>
</feature>
<dbReference type="SUPFAM" id="SSF50341">
    <property type="entry name" value="CheW-like"/>
    <property type="match status" value="1"/>
</dbReference>
<dbReference type="InterPro" id="IPR036890">
    <property type="entry name" value="HATPase_C_sf"/>
</dbReference>
<dbReference type="Gene3D" id="3.40.50.2300">
    <property type="match status" value="1"/>
</dbReference>
<feature type="domain" description="CheW-like" evidence="12">
    <location>
        <begin position="691"/>
        <end position="838"/>
    </location>
</feature>
<dbReference type="PANTHER" id="PTHR43395:SF1">
    <property type="entry name" value="CHEMOTAXIS PROTEIN CHEA"/>
    <property type="match status" value="1"/>
</dbReference>
<dbReference type="PROSITE" id="PS50851">
    <property type="entry name" value="CHEW"/>
    <property type="match status" value="1"/>
</dbReference>